<dbReference type="InterPro" id="IPR011055">
    <property type="entry name" value="Dup_hybrid_motif"/>
</dbReference>
<dbReference type="CDD" id="cd00118">
    <property type="entry name" value="LysM"/>
    <property type="match status" value="1"/>
</dbReference>
<proteinExistence type="inferred from homology"/>
<organism evidence="5 6">
    <name type="scientific">Psittacicella hinzii</name>
    <dbReference type="NCBI Taxonomy" id="2028575"/>
    <lineage>
        <taxon>Bacteria</taxon>
        <taxon>Pseudomonadati</taxon>
        <taxon>Pseudomonadota</taxon>
        <taxon>Gammaproteobacteria</taxon>
        <taxon>Pasteurellales</taxon>
        <taxon>Psittacicellaceae</taxon>
        <taxon>Psittacicella</taxon>
    </lineage>
</organism>
<evidence type="ECO:0000256" key="1">
    <source>
        <dbReference type="ARBA" id="ARBA00038420"/>
    </source>
</evidence>
<dbReference type="InterPro" id="IPR018392">
    <property type="entry name" value="LysM"/>
</dbReference>
<gene>
    <name evidence="5" type="ORF">CKF54_01750</name>
</gene>
<keyword evidence="3" id="KW-0732">Signal</keyword>
<comment type="similarity">
    <text evidence="1">Belongs to the E.coli NlpD/Haemophilus LppB family.</text>
</comment>
<dbReference type="InterPro" id="IPR036779">
    <property type="entry name" value="LysM_dom_sf"/>
</dbReference>
<feature type="signal peptide" evidence="3">
    <location>
        <begin position="1"/>
        <end position="27"/>
    </location>
</feature>
<dbReference type="Proteomes" id="UP000265691">
    <property type="component" value="Unassembled WGS sequence"/>
</dbReference>
<dbReference type="OrthoDB" id="9795421at2"/>
<keyword evidence="6" id="KW-1185">Reference proteome</keyword>
<evidence type="ECO:0000313" key="6">
    <source>
        <dbReference type="Proteomes" id="UP000265691"/>
    </source>
</evidence>
<name>A0A3A1Y9F5_9GAMM</name>
<comment type="caution">
    <text evidence="5">The sequence shown here is derived from an EMBL/GenBank/DDBJ whole genome shotgun (WGS) entry which is preliminary data.</text>
</comment>
<dbReference type="InterPro" id="IPR050570">
    <property type="entry name" value="Cell_wall_metabolism_enzyme"/>
</dbReference>
<dbReference type="GO" id="GO:0032153">
    <property type="term" value="C:cell division site"/>
    <property type="evidence" value="ECO:0007669"/>
    <property type="project" value="TreeGrafter"/>
</dbReference>
<dbReference type="Gene3D" id="3.10.350.10">
    <property type="entry name" value="LysM domain"/>
    <property type="match status" value="1"/>
</dbReference>
<dbReference type="Pfam" id="PF01551">
    <property type="entry name" value="Peptidase_M23"/>
    <property type="match status" value="1"/>
</dbReference>
<dbReference type="PANTHER" id="PTHR21666:SF263">
    <property type="entry name" value="MUREIN HYDROLASE ACTIVATOR NLPD"/>
    <property type="match status" value="1"/>
</dbReference>
<dbReference type="SUPFAM" id="SSF51261">
    <property type="entry name" value="Duplicated hybrid motif"/>
    <property type="match status" value="1"/>
</dbReference>
<feature type="domain" description="LysM" evidence="4">
    <location>
        <begin position="137"/>
        <end position="181"/>
    </location>
</feature>
<dbReference type="GO" id="GO:0009279">
    <property type="term" value="C:cell outer membrane"/>
    <property type="evidence" value="ECO:0007669"/>
    <property type="project" value="TreeGrafter"/>
</dbReference>
<dbReference type="PROSITE" id="PS51782">
    <property type="entry name" value="LYSM"/>
    <property type="match status" value="1"/>
</dbReference>
<accession>A0A3A1Y9F5</accession>
<evidence type="ECO:0000256" key="2">
    <source>
        <dbReference type="SAM" id="MobiDB-lite"/>
    </source>
</evidence>
<dbReference type="CDD" id="cd12797">
    <property type="entry name" value="M23_peptidase"/>
    <property type="match status" value="1"/>
</dbReference>
<reference evidence="5 6" key="1">
    <citation type="submission" date="2017-08" db="EMBL/GenBank/DDBJ databases">
        <title>Reclassification of Bisgaard taxon 37 and 44.</title>
        <authorList>
            <person name="Christensen H."/>
        </authorList>
    </citation>
    <scope>NUCLEOTIDE SEQUENCE [LARGE SCALE GENOMIC DNA]</scope>
    <source>
        <strain evidence="5 6">B96_3</strain>
    </source>
</reference>
<sequence>MTPKVLKLSLTTLVVSLLAACSAPNNNAPIYNISGTGQYAGTTQQQTTSTPVQNTNTSSINPSFSVNPAEENSSVYVNDNASNTVSSNVNTVANNVNTVTNSASLQACEATQPFVIPRDADNKPIYSRIQKGSYTAKNYVVQQSDTLFLLGYISGTSDKEVARINNLSLNSVLTPGTVLVLNPNACNGASVQQQVTAPVATTVNASKQAVQTTTSSAQQQAQQQAQKVQQQATQATQPVTASTTNTTVTSQPQQTTTSQTQAAQTVQAQGQATGSNALMWPANGRVIQTYSNKDGSDHSIHIAGTIGDKIYASQDGHVIYEGVYNKYGNTVIINHNNSMLTVYACNSSNKVKANQTVKKGDVIALMGNTCGKGTTMLFYQVRVNGNTVDPLKYLAKR</sequence>
<evidence type="ECO:0000259" key="4">
    <source>
        <dbReference type="PROSITE" id="PS51782"/>
    </source>
</evidence>
<dbReference type="Gene3D" id="2.70.70.10">
    <property type="entry name" value="Glucose Permease (Domain IIA)"/>
    <property type="match status" value="1"/>
</dbReference>
<dbReference type="InterPro" id="IPR016047">
    <property type="entry name" value="M23ase_b-sheet_dom"/>
</dbReference>
<feature type="chain" id="PRO_5017373286" description="LysM domain-containing protein" evidence="3">
    <location>
        <begin position="28"/>
        <end position="397"/>
    </location>
</feature>
<dbReference type="RefSeq" id="WP_119524562.1">
    <property type="nucleotide sequence ID" value="NZ_NRHC01000016.1"/>
</dbReference>
<protein>
    <recommendedName>
        <fullName evidence="4">LysM domain-containing protein</fullName>
    </recommendedName>
</protein>
<feature type="region of interest" description="Disordered" evidence="2">
    <location>
        <begin position="236"/>
        <end position="262"/>
    </location>
</feature>
<dbReference type="GO" id="GO:0004222">
    <property type="term" value="F:metalloendopeptidase activity"/>
    <property type="evidence" value="ECO:0007669"/>
    <property type="project" value="TreeGrafter"/>
</dbReference>
<evidence type="ECO:0000313" key="5">
    <source>
        <dbReference type="EMBL" id="RIY34181.1"/>
    </source>
</evidence>
<dbReference type="Pfam" id="PF01476">
    <property type="entry name" value="LysM"/>
    <property type="match status" value="1"/>
</dbReference>
<dbReference type="AlphaFoldDB" id="A0A3A1Y9F5"/>
<dbReference type="PANTHER" id="PTHR21666">
    <property type="entry name" value="PEPTIDASE-RELATED"/>
    <property type="match status" value="1"/>
</dbReference>
<evidence type="ECO:0000256" key="3">
    <source>
        <dbReference type="SAM" id="SignalP"/>
    </source>
</evidence>
<dbReference type="EMBL" id="NRHC01000016">
    <property type="protein sequence ID" value="RIY34181.1"/>
    <property type="molecule type" value="Genomic_DNA"/>
</dbReference>
<dbReference type="PROSITE" id="PS51257">
    <property type="entry name" value="PROKAR_LIPOPROTEIN"/>
    <property type="match status" value="1"/>
</dbReference>